<name>A0A927QVN8_9ACTN</name>
<accession>A0A927QVN8</accession>
<keyword evidence="2" id="KW-1185">Reference proteome</keyword>
<dbReference type="AlphaFoldDB" id="A0A927QVN8"/>
<evidence type="ECO:0000313" key="1">
    <source>
        <dbReference type="EMBL" id="MBE1484607.1"/>
    </source>
</evidence>
<dbReference type="Proteomes" id="UP000649753">
    <property type="component" value="Unassembled WGS sequence"/>
</dbReference>
<reference evidence="1" key="1">
    <citation type="submission" date="2020-10" db="EMBL/GenBank/DDBJ databases">
        <title>Sequencing the genomes of 1000 actinobacteria strains.</title>
        <authorList>
            <person name="Klenk H.-P."/>
        </authorList>
    </citation>
    <scope>NUCLEOTIDE SEQUENCE</scope>
    <source>
        <strain evidence="1">DSM 46832</strain>
    </source>
</reference>
<comment type="caution">
    <text evidence="1">The sequence shown here is derived from an EMBL/GenBank/DDBJ whole genome shotgun (WGS) entry which is preliminary data.</text>
</comment>
<evidence type="ECO:0000313" key="2">
    <source>
        <dbReference type="Proteomes" id="UP000649753"/>
    </source>
</evidence>
<dbReference type="RefSeq" id="WP_192764944.1">
    <property type="nucleotide sequence ID" value="NZ_JADBEB010000001.1"/>
</dbReference>
<dbReference type="EMBL" id="JADBEB010000001">
    <property type="protein sequence ID" value="MBE1484607.1"/>
    <property type="molecule type" value="Genomic_DNA"/>
</dbReference>
<protein>
    <recommendedName>
        <fullName evidence="3">Flavin reductase</fullName>
    </recommendedName>
</protein>
<evidence type="ECO:0008006" key="3">
    <source>
        <dbReference type="Google" id="ProtNLM"/>
    </source>
</evidence>
<organism evidence="1 2">
    <name type="scientific">Plantactinospora soyae</name>
    <dbReference type="NCBI Taxonomy" id="1544732"/>
    <lineage>
        <taxon>Bacteria</taxon>
        <taxon>Bacillati</taxon>
        <taxon>Actinomycetota</taxon>
        <taxon>Actinomycetes</taxon>
        <taxon>Micromonosporales</taxon>
        <taxon>Micromonosporaceae</taxon>
        <taxon>Plantactinospora</taxon>
    </lineage>
</organism>
<sequence>MIGREERWRRHVPVRPSYRCRACGLDWPCPDGRLALLIGFRGSRVGLMVYLGSHLARALQELPEVPPTLLVGRFLHWVPRRR</sequence>
<proteinExistence type="predicted"/>
<gene>
    <name evidence="1" type="ORF">H4W31_000245</name>
</gene>